<accession>A0ABS2ZA67</accession>
<dbReference type="RefSeq" id="WP_188403694.1">
    <property type="nucleotide sequence ID" value="NZ_BMCE01000002.1"/>
</dbReference>
<dbReference type="Proteomes" id="UP001319060">
    <property type="component" value="Unassembled WGS sequence"/>
</dbReference>
<keyword evidence="3" id="KW-1185">Reference proteome</keyword>
<evidence type="ECO:0000313" key="2">
    <source>
        <dbReference type="EMBL" id="MBN3544621.1"/>
    </source>
</evidence>
<protein>
    <submittedName>
        <fullName evidence="2">Uncharacterized protein</fullName>
    </submittedName>
</protein>
<reference evidence="2 3" key="1">
    <citation type="submission" date="2021-01" db="EMBL/GenBank/DDBJ databases">
        <title>Genome Sequencing of Type Strains.</title>
        <authorList>
            <person name="Lemaire J.F."/>
            <person name="Inderbitzin P."/>
            <person name="Collins S.B."/>
            <person name="Wespe N."/>
            <person name="Knight-Connoni V."/>
        </authorList>
    </citation>
    <scope>NUCLEOTIDE SEQUENCE [LARGE SCALE GENOMIC DNA]</scope>
    <source>
        <strain evidence="2 3">DSM 14730</strain>
    </source>
</reference>
<proteinExistence type="predicted"/>
<name>A0ABS2ZA67_9BACL</name>
<feature type="region of interest" description="Disordered" evidence="1">
    <location>
        <begin position="1"/>
        <end position="30"/>
    </location>
</feature>
<comment type="caution">
    <text evidence="2">The sequence shown here is derived from an EMBL/GenBank/DDBJ whole genome shotgun (WGS) entry which is preliminary data.</text>
</comment>
<feature type="compositionally biased region" description="Basic and acidic residues" evidence="1">
    <location>
        <begin position="20"/>
        <end position="30"/>
    </location>
</feature>
<gene>
    <name evidence="2" type="ORF">JYA64_04915</name>
</gene>
<sequence>MIRPTMLRRLSENSCFPQKQEGRGIEVSRNDEQRLARRLRVATSNRRSREYSHT</sequence>
<evidence type="ECO:0000313" key="3">
    <source>
        <dbReference type="Proteomes" id="UP001319060"/>
    </source>
</evidence>
<evidence type="ECO:0000256" key="1">
    <source>
        <dbReference type="SAM" id="MobiDB-lite"/>
    </source>
</evidence>
<organism evidence="2 3">
    <name type="scientific">Fictibacillus barbaricus</name>
    <dbReference type="NCBI Taxonomy" id="182136"/>
    <lineage>
        <taxon>Bacteria</taxon>
        <taxon>Bacillati</taxon>
        <taxon>Bacillota</taxon>
        <taxon>Bacilli</taxon>
        <taxon>Bacillales</taxon>
        <taxon>Fictibacillaceae</taxon>
        <taxon>Fictibacillus</taxon>
    </lineage>
</organism>
<dbReference type="EMBL" id="JAFHKS010000042">
    <property type="protein sequence ID" value="MBN3544621.1"/>
    <property type="molecule type" value="Genomic_DNA"/>
</dbReference>